<proteinExistence type="predicted"/>
<dbReference type="AlphaFoldDB" id="A0A5B7DRS6"/>
<evidence type="ECO:0000313" key="1">
    <source>
        <dbReference type="EMBL" id="MPC24140.1"/>
    </source>
</evidence>
<gene>
    <name evidence="1" type="ORF">E2C01_017212</name>
</gene>
<keyword evidence="2" id="KW-1185">Reference proteome</keyword>
<dbReference type="EMBL" id="VSRR010001293">
    <property type="protein sequence ID" value="MPC24140.1"/>
    <property type="molecule type" value="Genomic_DNA"/>
</dbReference>
<sequence>MNTPPPPSPLPISPHTELQLELQHLNEKEKGKNSGFSSPPTYIFLFMHISCQGKYDYTPAMGTKGEIDIHITRNL</sequence>
<evidence type="ECO:0000313" key="2">
    <source>
        <dbReference type="Proteomes" id="UP000324222"/>
    </source>
</evidence>
<comment type="caution">
    <text evidence="1">The sequence shown here is derived from an EMBL/GenBank/DDBJ whole genome shotgun (WGS) entry which is preliminary data.</text>
</comment>
<reference evidence="1 2" key="1">
    <citation type="submission" date="2019-05" db="EMBL/GenBank/DDBJ databases">
        <title>Another draft genome of Portunus trituberculatus and its Hox gene families provides insights of decapod evolution.</title>
        <authorList>
            <person name="Jeong J.-H."/>
            <person name="Song I."/>
            <person name="Kim S."/>
            <person name="Choi T."/>
            <person name="Kim D."/>
            <person name="Ryu S."/>
            <person name="Kim W."/>
        </authorList>
    </citation>
    <scope>NUCLEOTIDE SEQUENCE [LARGE SCALE GENOMIC DNA]</scope>
    <source>
        <tissue evidence="1">Muscle</tissue>
    </source>
</reference>
<protein>
    <submittedName>
        <fullName evidence="1">Uncharacterized protein</fullName>
    </submittedName>
</protein>
<organism evidence="1 2">
    <name type="scientific">Portunus trituberculatus</name>
    <name type="common">Swimming crab</name>
    <name type="synonym">Neptunus trituberculatus</name>
    <dbReference type="NCBI Taxonomy" id="210409"/>
    <lineage>
        <taxon>Eukaryota</taxon>
        <taxon>Metazoa</taxon>
        <taxon>Ecdysozoa</taxon>
        <taxon>Arthropoda</taxon>
        <taxon>Crustacea</taxon>
        <taxon>Multicrustacea</taxon>
        <taxon>Malacostraca</taxon>
        <taxon>Eumalacostraca</taxon>
        <taxon>Eucarida</taxon>
        <taxon>Decapoda</taxon>
        <taxon>Pleocyemata</taxon>
        <taxon>Brachyura</taxon>
        <taxon>Eubrachyura</taxon>
        <taxon>Portunoidea</taxon>
        <taxon>Portunidae</taxon>
        <taxon>Portuninae</taxon>
        <taxon>Portunus</taxon>
    </lineage>
</organism>
<name>A0A5B7DRS6_PORTR</name>
<dbReference type="Proteomes" id="UP000324222">
    <property type="component" value="Unassembled WGS sequence"/>
</dbReference>
<accession>A0A5B7DRS6</accession>